<keyword evidence="1" id="KW-1185">Reference proteome</keyword>
<protein>
    <submittedName>
        <fullName evidence="2">Uncharacterized protein</fullName>
    </submittedName>
</protein>
<evidence type="ECO:0000313" key="1">
    <source>
        <dbReference type="Proteomes" id="UP000887565"/>
    </source>
</evidence>
<proteinExistence type="predicted"/>
<sequence length="87" mass="9631">MPSAGLYPVYKVRLLGVNRLGLIFFYNESFVLTTDTNTDPKVTSPVSIQKLTPNNTGQIWKIVGGPQPFPFVKTNYSACLQNLTVIP</sequence>
<name>A0A915HXV9_ROMCU</name>
<dbReference type="AlphaFoldDB" id="A0A915HXV9"/>
<evidence type="ECO:0000313" key="2">
    <source>
        <dbReference type="WBParaSite" id="nRc.2.0.1.t06724-RA"/>
    </source>
</evidence>
<dbReference type="Proteomes" id="UP000887565">
    <property type="component" value="Unplaced"/>
</dbReference>
<reference evidence="2" key="1">
    <citation type="submission" date="2022-11" db="UniProtKB">
        <authorList>
            <consortium name="WormBaseParasite"/>
        </authorList>
    </citation>
    <scope>IDENTIFICATION</scope>
</reference>
<organism evidence="1 2">
    <name type="scientific">Romanomermis culicivorax</name>
    <name type="common">Nematode worm</name>
    <dbReference type="NCBI Taxonomy" id="13658"/>
    <lineage>
        <taxon>Eukaryota</taxon>
        <taxon>Metazoa</taxon>
        <taxon>Ecdysozoa</taxon>
        <taxon>Nematoda</taxon>
        <taxon>Enoplea</taxon>
        <taxon>Dorylaimia</taxon>
        <taxon>Mermithida</taxon>
        <taxon>Mermithoidea</taxon>
        <taxon>Mermithidae</taxon>
        <taxon>Romanomermis</taxon>
    </lineage>
</organism>
<accession>A0A915HXV9</accession>
<dbReference type="WBParaSite" id="nRc.2.0.1.t06724-RA">
    <property type="protein sequence ID" value="nRc.2.0.1.t06724-RA"/>
    <property type="gene ID" value="nRc.2.0.1.g06724"/>
</dbReference>